<evidence type="ECO:0000256" key="3">
    <source>
        <dbReference type="ARBA" id="ARBA00012328"/>
    </source>
</evidence>
<reference evidence="15 16" key="1">
    <citation type="submission" date="2019-03" db="EMBL/GenBank/DDBJ databases">
        <title>Genomic Encyclopedia of Type Strains, Phase IV (KMG-IV): sequencing the most valuable type-strain genomes for metagenomic binning, comparative biology and taxonomic classification.</title>
        <authorList>
            <person name="Goeker M."/>
        </authorList>
    </citation>
    <scope>NUCLEOTIDE SEQUENCE [LARGE SCALE GENOMIC DNA]</scope>
    <source>
        <strain evidence="15 16">DSM 15969</strain>
    </source>
</reference>
<dbReference type="InterPro" id="IPR006700">
    <property type="entry name" value="RsmE"/>
</dbReference>
<keyword evidence="9 12" id="KW-0949">S-adenosyl-L-methionine</keyword>
<dbReference type="OrthoDB" id="9815641at2"/>
<evidence type="ECO:0000313" key="15">
    <source>
        <dbReference type="EMBL" id="TCL36378.1"/>
    </source>
</evidence>
<keyword evidence="7 12" id="KW-0489">Methyltransferase</keyword>
<comment type="function">
    <text evidence="10 12">Specifically methylates the N3 position of the uracil ring of uridine 1498 (m3U1498) in 16S rRNA. Acts on the fully assembled 30S ribosomal subunit.</text>
</comment>
<feature type="domain" description="Ribosomal RNA small subunit methyltransferase E methyltransferase" evidence="13">
    <location>
        <begin position="71"/>
        <end position="235"/>
    </location>
</feature>
<evidence type="ECO:0000256" key="4">
    <source>
        <dbReference type="ARBA" id="ARBA00013673"/>
    </source>
</evidence>
<comment type="subcellular location">
    <subcellularLocation>
        <location evidence="1 12">Cytoplasm</location>
    </subcellularLocation>
</comment>
<sequence length="244" mass="26475">MRRFLLSDRLADKMVVAGGEAHHMLRVLRLAAGDQVVVVDPVGQAAVARITQASDTEVFLSMETMLEEEREAPITIRLAQGLPKSDKMDFIVQKAVELGISEIIPMEADTSVVRYDAAKQQNRRERWQKIAAEAAKQCQRTIVPNVAAVQDLAKLLAATGGETQIIVLYEGQVPLGLKQVLREKPGNDYLLIIGPEGGLSSREVQLAQERGAAIVTMGPRILRTETAALAAIAAVMYEHGDLGG</sequence>
<dbReference type="InterPro" id="IPR046886">
    <property type="entry name" value="RsmE_MTase_dom"/>
</dbReference>
<dbReference type="RefSeq" id="WP_132080925.1">
    <property type="nucleotide sequence ID" value="NZ_DALYTA010000072.1"/>
</dbReference>
<evidence type="ECO:0000259" key="14">
    <source>
        <dbReference type="Pfam" id="PF20260"/>
    </source>
</evidence>
<dbReference type="CDD" id="cd18084">
    <property type="entry name" value="RsmE-like"/>
    <property type="match status" value="1"/>
</dbReference>
<evidence type="ECO:0000256" key="12">
    <source>
        <dbReference type="PIRNR" id="PIRNR015601"/>
    </source>
</evidence>
<feature type="domain" description="Ribosomal RNA small subunit methyltransferase E PUA-like" evidence="14">
    <location>
        <begin position="18"/>
        <end position="60"/>
    </location>
</feature>
<evidence type="ECO:0000313" key="16">
    <source>
        <dbReference type="Proteomes" id="UP000295063"/>
    </source>
</evidence>
<comment type="catalytic activity">
    <reaction evidence="11 12">
        <text>uridine(1498) in 16S rRNA + S-adenosyl-L-methionine = N(3)-methyluridine(1498) in 16S rRNA + S-adenosyl-L-homocysteine + H(+)</text>
        <dbReference type="Rhea" id="RHEA:42920"/>
        <dbReference type="Rhea" id="RHEA-COMP:10283"/>
        <dbReference type="Rhea" id="RHEA-COMP:10284"/>
        <dbReference type="ChEBI" id="CHEBI:15378"/>
        <dbReference type="ChEBI" id="CHEBI:57856"/>
        <dbReference type="ChEBI" id="CHEBI:59789"/>
        <dbReference type="ChEBI" id="CHEBI:65315"/>
        <dbReference type="ChEBI" id="CHEBI:74502"/>
        <dbReference type="EC" id="2.1.1.193"/>
    </reaction>
</comment>
<dbReference type="NCBIfam" id="NF008692">
    <property type="entry name" value="PRK11713.1-5"/>
    <property type="match status" value="1"/>
</dbReference>
<dbReference type="Pfam" id="PF20260">
    <property type="entry name" value="PUA_4"/>
    <property type="match status" value="1"/>
</dbReference>
<keyword evidence="6 12" id="KW-0698">rRNA processing</keyword>
<comment type="similarity">
    <text evidence="2 12">Belongs to the RNA methyltransferase RsmE family.</text>
</comment>
<dbReference type="NCBIfam" id="TIGR00046">
    <property type="entry name" value="RsmE family RNA methyltransferase"/>
    <property type="match status" value="1"/>
</dbReference>
<evidence type="ECO:0000259" key="13">
    <source>
        <dbReference type="Pfam" id="PF04452"/>
    </source>
</evidence>
<dbReference type="EC" id="2.1.1.193" evidence="3 12"/>
<dbReference type="PIRSF" id="PIRSF015601">
    <property type="entry name" value="MTase_slr0722"/>
    <property type="match status" value="1"/>
</dbReference>
<dbReference type="Pfam" id="PF04452">
    <property type="entry name" value="Methyltrans_RNA"/>
    <property type="match status" value="1"/>
</dbReference>
<keyword evidence="5 12" id="KW-0963">Cytoplasm</keyword>
<dbReference type="SUPFAM" id="SSF75217">
    <property type="entry name" value="alpha/beta knot"/>
    <property type="match status" value="1"/>
</dbReference>
<evidence type="ECO:0000256" key="8">
    <source>
        <dbReference type="ARBA" id="ARBA00022679"/>
    </source>
</evidence>
<evidence type="ECO:0000256" key="2">
    <source>
        <dbReference type="ARBA" id="ARBA00005528"/>
    </source>
</evidence>
<evidence type="ECO:0000256" key="1">
    <source>
        <dbReference type="ARBA" id="ARBA00004496"/>
    </source>
</evidence>
<name>A0A4R1PYC4_9FIRM</name>
<keyword evidence="16" id="KW-1185">Reference proteome</keyword>
<evidence type="ECO:0000256" key="7">
    <source>
        <dbReference type="ARBA" id="ARBA00022603"/>
    </source>
</evidence>
<dbReference type="GO" id="GO:0005737">
    <property type="term" value="C:cytoplasm"/>
    <property type="evidence" value="ECO:0007669"/>
    <property type="project" value="UniProtKB-SubCell"/>
</dbReference>
<dbReference type="InterPro" id="IPR029028">
    <property type="entry name" value="Alpha/beta_knot_MTases"/>
</dbReference>
<dbReference type="SUPFAM" id="SSF88697">
    <property type="entry name" value="PUA domain-like"/>
    <property type="match status" value="1"/>
</dbReference>
<organism evidence="15 16">
    <name type="scientific">Anaerospora hongkongensis</name>
    <dbReference type="NCBI Taxonomy" id="244830"/>
    <lineage>
        <taxon>Bacteria</taxon>
        <taxon>Bacillati</taxon>
        <taxon>Bacillota</taxon>
        <taxon>Negativicutes</taxon>
        <taxon>Selenomonadales</taxon>
        <taxon>Sporomusaceae</taxon>
        <taxon>Anaerospora</taxon>
    </lineage>
</organism>
<dbReference type="GO" id="GO:0070475">
    <property type="term" value="P:rRNA base methylation"/>
    <property type="evidence" value="ECO:0007669"/>
    <property type="project" value="TreeGrafter"/>
</dbReference>
<dbReference type="Proteomes" id="UP000295063">
    <property type="component" value="Unassembled WGS sequence"/>
</dbReference>
<comment type="caution">
    <text evidence="15">The sequence shown here is derived from an EMBL/GenBank/DDBJ whole genome shotgun (WGS) entry which is preliminary data.</text>
</comment>
<evidence type="ECO:0000256" key="10">
    <source>
        <dbReference type="ARBA" id="ARBA00025699"/>
    </source>
</evidence>
<dbReference type="InterPro" id="IPR015947">
    <property type="entry name" value="PUA-like_sf"/>
</dbReference>
<evidence type="ECO:0000256" key="6">
    <source>
        <dbReference type="ARBA" id="ARBA00022552"/>
    </source>
</evidence>
<proteinExistence type="inferred from homology"/>
<dbReference type="PANTHER" id="PTHR30027">
    <property type="entry name" value="RIBOSOMAL RNA SMALL SUBUNIT METHYLTRANSFERASE E"/>
    <property type="match status" value="1"/>
</dbReference>
<dbReference type="Gene3D" id="3.40.1280.10">
    <property type="match status" value="1"/>
</dbReference>
<evidence type="ECO:0000256" key="11">
    <source>
        <dbReference type="ARBA" id="ARBA00047944"/>
    </source>
</evidence>
<dbReference type="AlphaFoldDB" id="A0A4R1PYC4"/>
<gene>
    <name evidence="15" type="ORF">EV210_10813</name>
</gene>
<accession>A0A4R1PYC4</accession>
<dbReference type="InterPro" id="IPR046887">
    <property type="entry name" value="RsmE_PUA-like"/>
</dbReference>
<keyword evidence="8 12" id="KW-0808">Transferase</keyword>
<evidence type="ECO:0000256" key="5">
    <source>
        <dbReference type="ARBA" id="ARBA00022490"/>
    </source>
</evidence>
<dbReference type="PANTHER" id="PTHR30027:SF3">
    <property type="entry name" value="16S RRNA (URACIL(1498)-N(3))-METHYLTRANSFERASE"/>
    <property type="match status" value="1"/>
</dbReference>
<protein>
    <recommendedName>
        <fullName evidence="4 12">Ribosomal RNA small subunit methyltransferase E</fullName>
        <ecNumber evidence="3 12">2.1.1.193</ecNumber>
    </recommendedName>
</protein>
<dbReference type="GO" id="GO:0070042">
    <property type="term" value="F:rRNA (uridine-N3-)-methyltransferase activity"/>
    <property type="evidence" value="ECO:0007669"/>
    <property type="project" value="TreeGrafter"/>
</dbReference>
<dbReference type="EMBL" id="SLUI01000008">
    <property type="protein sequence ID" value="TCL36378.1"/>
    <property type="molecule type" value="Genomic_DNA"/>
</dbReference>
<dbReference type="InterPro" id="IPR029026">
    <property type="entry name" value="tRNA_m1G_MTases_N"/>
</dbReference>
<evidence type="ECO:0000256" key="9">
    <source>
        <dbReference type="ARBA" id="ARBA00022691"/>
    </source>
</evidence>